<comment type="function">
    <text evidence="1">Produces ATP from ADP in the presence of a proton gradient across the membrane.</text>
</comment>
<evidence type="ECO:0000259" key="8">
    <source>
        <dbReference type="Pfam" id="PF02823"/>
    </source>
</evidence>
<evidence type="ECO:0000256" key="1">
    <source>
        <dbReference type="ARBA" id="ARBA00003543"/>
    </source>
</evidence>
<evidence type="ECO:0000256" key="2">
    <source>
        <dbReference type="ARBA" id="ARBA00004184"/>
    </source>
</evidence>
<keyword evidence="5" id="KW-0406">Ion transport</keyword>
<dbReference type="RefSeq" id="WP_345250984.1">
    <property type="nucleotide sequence ID" value="NZ_BAABFO010000017.1"/>
</dbReference>
<evidence type="ECO:0000313" key="9">
    <source>
        <dbReference type="EMBL" id="GAA4337431.1"/>
    </source>
</evidence>
<proteinExistence type="inferred from homology"/>
<keyword evidence="4" id="KW-0813">Transport</keyword>
<dbReference type="InterPro" id="IPR001469">
    <property type="entry name" value="ATP_synth_F1_dsu/esu"/>
</dbReference>
<dbReference type="InterPro" id="IPR036771">
    <property type="entry name" value="ATPsynth_dsu/esu_N"/>
</dbReference>
<reference evidence="10" key="1">
    <citation type="journal article" date="2019" name="Int. J. Syst. Evol. Microbiol.">
        <title>The Global Catalogue of Microorganisms (GCM) 10K type strain sequencing project: providing services to taxonomists for standard genome sequencing and annotation.</title>
        <authorList>
            <consortium name="The Broad Institute Genomics Platform"/>
            <consortium name="The Broad Institute Genome Sequencing Center for Infectious Disease"/>
            <person name="Wu L."/>
            <person name="Ma J."/>
        </authorList>
    </citation>
    <scope>NUCLEOTIDE SEQUENCE [LARGE SCALE GENOMIC DNA]</scope>
    <source>
        <strain evidence="10">JCM 17666</strain>
    </source>
</reference>
<dbReference type="InterPro" id="IPR020546">
    <property type="entry name" value="ATP_synth_F1_dsu/esu_N"/>
</dbReference>
<keyword evidence="6" id="KW-0472">Membrane</keyword>
<dbReference type="NCBIfam" id="TIGR03166">
    <property type="entry name" value="alt_F1F0_F1_eps"/>
    <property type="match status" value="1"/>
</dbReference>
<accession>A0ABP8HDH4</accession>
<feature type="domain" description="ATP synthase F1 complex delta/epsilon subunit N-terminal" evidence="8">
    <location>
        <begin position="16"/>
        <end position="82"/>
    </location>
</feature>
<gene>
    <name evidence="9" type="ORF">GCM10023144_33160</name>
</gene>
<evidence type="ECO:0000256" key="5">
    <source>
        <dbReference type="ARBA" id="ARBA00023065"/>
    </source>
</evidence>
<dbReference type="SUPFAM" id="SSF51344">
    <property type="entry name" value="Epsilon subunit of F1F0-ATP synthase N-terminal domain"/>
    <property type="match status" value="1"/>
</dbReference>
<dbReference type="InterPro" id="IPR024037">
    <property type="entry name" value="Alt_ATP_synth_F1_esu"/>
</dbReference>
<evidence type="ECO:0000256" key="6">
    <source>
        <dbReference type="ARBA" id="ARBA00023136"/>
    </source>
</evidence>
<evidence type="ECO:0000313" key="10">
    <source>
        <dbReference type="Proteomes" id="UP001501671"/>
    </source>
</evidence>
<comment type="similarity">
    <text evidence="3">Belongs to the ATPase epsilon chain family.</text>
</comment>
<dbReference type="CDD" id="cd12152">
    <property type="entry name" value="F1-ATPase_delta"/>
    <property type="match status" value="1"/>
</dbReference>
<name>A0ABP8HDH4_9BURK</name>
<dbReference type="EMBL" id="BAABFO010000017">
    <property type="protein sequence ID" value="GAA4337431.1"/>
    <property type="molecule type" value="Genomic_DNA"/>
</dbReference>
<dbReference type="Proteomes" id="UP001501671">
    <property type="component" value="Unassembled WGS sequence"/>
</dbReference>
<keyword evidence="7" id="KW-0139">CF(1)</keyword>
<dbReference type="Gene3D" id="2.60.15.10">
    <property type="entry name" value="F0F1 ATP synthase delta/epsilon subunit, N-terminal"/>
    <property type="match status" value="1"/>
</dbReference>
<dbReference type="Pfam" id="PF02823">
    <property type="entry name" value="ATP-synt_DE_N"/>
    <property type="match status" value="1"/>
</dbReference>
<keyword evidence="10" id="KW-1185">Reference proteome</keyword>
<evidence type="ECO:0000256" key="4">
    <source>
        <dbReference type="ARBA" id="ARBA00022448"/>
    </source>
</evidence>
<comment type="caution">
    <text evidence="9">The sequence shown here is derived from an EMBL/GenBank/DDBJ whole genome shotgun (WGS) entry which is preliminary data.</text>
</comment>
<protein>
    <submittedName>
        <fullName evidence="9">F0F1 ATP synthase subunit epsilon</fullName>
    </submittedName>
</protein>
<organism evidence="9 10">
    <name type="scientific">Pigmentiphaga soli</name>
    <dbReference type="NCBI Taxonomy" id="1007095"/>
    <lineage>
        <taxon>Bacteria</taxon>
        <taxon>Pseudomonadati</taxon>
        <taxon>Pseudomonadota</taxon>
        <taxon>Betaproteobacteria</taxon>
        <taxon>Burkholderiales</taxon>
        <taxon>Alcaligenaceae</taxon>
        <taxon>Pigmentiphaga</taxon>
    </lineage>
</organism>
<sequence length="140" mass="14872">MKLLVTGLGAIAVDFDDVVSVRAEDASGSFGIQPGHADFLTALEAGVLSWRRAGGASGHCAVRHGVLTVSGGDRIAVATREAVVDDDLGRLEATVLRAFRERDAVETSARVETTRMELQALRELLRYLRPDRAGRTGGGI</sequence>
<dbReference type="NCBIfam" id="NF009981">
    <property type="entry name" value="PRK13447.1"/>
    <property type="match status" value="1"/>
</dbReference>
<keyword evidence="7" id="KW-0066">ATP synthesis</keyword>
<evidence type="ECO:0000256" key="7">
    <source>
        <dbReference type="ARBA" id="ARBA00023196"/>
    </source>
</evidence>
<comment type="subcellular location">
    <subcellularLocation>
        <location evidence="2">Endomembrane system</location>
        <topology evidence="2">Peripheral membrane protein</topology>
    </subcellularLocation>
</comment>
<evidence type="ECO:0000256" key="3">
    <source>
        <dbReference type="ARBA" id="ARBA00005712"/>
    </source>
</evidence>